<proteinExistence type="inferred from homology"/>
<accession>A0A1Y1X198</accession>
<keyword evidence="4" id="KW-1185">Reference proteome</keyword>
<comment type="caution">
    <text evidence="3">The sequence shown here is derived from an EMBL/GenBank/DDBJ whole genome shotgun (WGS) entry which is preliminary data.</text>
</comment>
<dbReference type="EMBL" id="MCFE01000795">
    <property type="protein sequence ID" value="ORX79114.1"/>
    <property type="molecule type" value="Genomic_DNA"/>
</dbReference>
<dbReference type="PANTHER" id="PTHR14534">
    <property type="entry name" value="VACUOLAR IMPORT AND DEGRADATION PROTEIN 24"/>
    <property type="match status" value="1"/>
</dbReference>
<dbReference type="GO" id="GO:0043161">
    <property type="term" value="P:proteasome-mediated ubiquitin-dependent protein catabolic process"/>
    <property type="evidence" value="ECO:0007669"/>
    <property type="project" value="TreeGrafter"/>
</dbReference>
<dbReference type="AlphaFoldDB" id="A0A1Y1X198"/>
<feature type="region of interest" description="Disordered" evidence="2">
    <location>
        <begin position="1"/>
        <end position="24"/>
    </location>
</feature>
<comment type="similarity">
    <text evidence="1">Belongs to the GID4/VID24 family.</text>
</comment>
<sequence length="71" mass="8131">MRQLSTGTRTLYPGSQFRGKQSSGAKDYEVVINLQHVDLEDSYLCGYLHIHNLTLEIPGLTTFFDTEVIRR</sequence>
<dbReference type="GO" id="GO:0034657">
    <property type="term" value="C:GID complex"/>
    <property type="evidence" value="ECO:0007669"/>
    <property type="project" value="TreeGrafter"/>
</dbReference>
<reference evidence="3 4" key="1">
    <citation type="submission" date="2016-07" db="EMBL/GenBank/DDBJ databases">
        <title>Pervasive Adenine N6-methylation of Active Genes in Fungi.</title>
        <authorList>
            <consortium name="DOE Joint Genome Institute"/>
            <person name="Mondo S.J."/>
            <person name="Dannebaum R.O."/>
            <person name="Kuo R.C."/>
            <person name="Labutti K."/>
            <person name="Haridas S."/>
            <person name="Kuo A."/>
            <person name="Salamov A."/>
            <person name="Ahrendt S.R."/>
            <person name="Lipzen A."/>
            <person name="Sullivan W."/>
            <person name="Andreopoulos W.B."/>
            <person name="Clum A."/>
            <person name="Lindquist E."/>
            <person name="Daum C."/>
            <person name="Ramamoorthy G.K."/>
            <person name="Gryganskyi A."/>
            <person name="Culley D."/>
            <person name="Magnuson J.K."/>
            <person name="James T.Y."/>
            <person name="O'Malley M.A."/>
            <person name="Stajich J.E."/>
            <person name="Spatafora J.W."/>
            <person name="Visel A."/>
            <person name="Grigoriev I.V."/>
        </authorList>
    </citation>
    <scope>NUCLEOTIDE SEQUENCE [LARGE SCALE GENOMIC DNA]</scope>
    <source>
        <strain evidence="3 4">CBS 931.73</strain>
    </source>
</reference>
<evidence type="ECO:0000256" key="1">
    <source>
        <dbReference type="ARBA" id="ARBA00061469"/>
    </source>
</evidence>
<dbReference type="GO" id="GO:0007039">
    <property type="term" value="P:protein catabolic process in the vacuole"/>
    <property type="evidence" value="ECO:0007669"/>
    <property type="project" value="TreeGrafter"/>
</dbReference>
<dbReference type="InParanoid" id="A0A1Y1X198"/>
<protein>
    <submittedName>
        <fullName evidence="3">Uncharacterized protein</fullName>
    </submittedName>
</protein>
<evidence type="ECO:0000256" key="2">
    <source>
        <dbReference type="SAM" id="MobiDB-lite"/>
    </source>
</evidence>
<evidence type="ECO:0000313" key="4">
    <source>
        <dbReference type="Proteomes" id="UP000193498"/>
    </source>
</evidence>
<evidence type="ECO:0000313" key="3">
    <source>
        <dbReference type="EMBL" id="ORX79114.1"/>
    </source>
</evidence>
<dbReference type="STRING" id="1314790.A0A1Y1X198"/>
<gene>
    <name evidence="3" type="ORF">K493DRAFT_391091</name>
</gene>
<organism evidence="3 4">
    <name type="scientific">Basidiobolus meristosporus CBS 931.73</name>
    <dbReference type="NCBI Taxonomy" id="1314790"/>
    <lineage>
        <taxon>Eukaryota</taxon>
        <taxon>Fungi</taxon>
        <taxon>Fungi incertae sedis</taxon>
        <taxon>Zoopagomycota</taxon>
        <taxon>Entomophthoromycotina</taxon>
        <taxon>Basidiobolomycetes</taxon>
        <taxon>Basidiobolales</taxon>
        <taxon>Basidiobolaceae</taxon>
        <taxon>Basidiobolus</taxon>
    </lineage>
</organism>
<name>A0A1Y1X198_9FUNG</name>
<dbReference type="GO" id="GO:0045721">
    <property type="term" value="P:negative regulation of gluconeogenesis"/>
    <property type="evidence" value="ECO:0007669"/>
    <property type="project" value="TreeGrafter"/>
</dbReference>
<dbReference type="Proteomes" id="UP000193498">
    <property type="component" value="Unassembled WGS sequence"/>
</dbReference>
<dbReference type="GO" id="GO:0005773">
    <property type="term" value="C:vacuole"/>
    <property type="evidence" value="ECO:0007669"/>
    <property type="project" value="GOC"/>
</dbReference>
<dbReference type="GO" id="GO:0006623">
    <property type="term" value="P:protein targeting to vacuole"/>
    <property type="evidence" value="ECO:0007669"/>
    <property type="project" value="TreeGrafter"/>
</dbReference>
<dbReference type="PANTHER" id="PTHR14534:SF3">
    <property type="entry name" value="GID COMPLEX SUBUNIT 4 HOMOLOG"/>
    <property type="match status" value="1"/>
</dbReference>
<dbReference type="Pfam" id="PF09783">
    <property type="entry name" value="Vac_ImportDeg"/>
    <property type="match status" value="1"/>
</dbReference>
<dbReference type="InterPro" id="IPR018618">
    <property type="entry name" value="GID4/10-like"/>
</dbReference>
<dbReference type="OrthoDB" id="62at2759"/>